<evidence type="ECO:0000313" key="4">
    <source>
        <dbReference type="EMBL" id="OGG08970.1"/>
    </source>
</evidence>
<dbReference type="InterPro" id="IPR035328">
    <property type="entry name" value="DUF3048_C"/>
</dbReference>
<dbReference type="Gene3D" id="3.50.90.10">
    <property type="entry name" value="YerB-like"/>
    <property type="match status" value="1"/>
</dbReference>
<protein>
    <recommendedName>
        <fullName evidence="6">DUF3048 domain-containing protein</fullName>
    </recommendedName>
</protein>
<dbReference type="EMBL" id="MFJC01000033">
    <property type="protein sequence ID" value="OGG08970.1"/>
    <property type="molecule type" value="Genomic_DNA"/>
</dbReference>
<gene>
    <name evidence="4" type="ORF">A2154_05220</name>
</gene>
<evidence type="ECO:0000313" key="5">
    <source>
        <dbReference type="Proteomes" id="UP000176854"/>
    </source>
</evidence>
<sequence length="389" mass="44106">MDKQKIITHTIIGMALYLIATGSSYAVFTYIIPHKNVNVAEVPVNPDQDQSEIDPSIPRTEECPLNGKMYTDMERQLWEKRRPLAVMIENHEESRPQSGVSRADVVYEAVAEGGITRFMAVFYCGVYQDTLIAPVRSARTYYLPWVLEYDALYNHVGGAGLCHDPTVDERAKALCQVQQYKIKDMDQFGISFPTCYRNYDRLDHPVATEHTMVCSTEKLYNVASERGWSNVDAKGVAWDKNFKSWKFIDDAKVAERGASFSASFTAWEGYANSYGVSWQYDPATNSYKRKNGGVPHLDLETDRQIGAKNVVILFAKETGPVDEHKHLLYTNIGTGEAIVFQNGVVLEGTWRKTDRSARTIFYDTKGREIPFVRGQIWIEMLPIGTTVDY</sequence>
<evidence type="ECO:0008006" key="6">
    <source>
        <dbReference type="Google" id="ProtNLM"/>
    </source>
</evidence>
<dbReference type="Pfam" id="PF17479">
    <property type="entry name" value="DUF3048_C"/>
    <property type="match status" value="1"/>
</dbReference>
<organism evidence="4 5">
    <name type="scientific">Candidatus Gottesmanbacteria bacterium RBG_16_43_7</name>
    <dbReference type="NCBI Taxonomy" id="1798373"/>
    <lineage>
        <taxon>Bacteria</taxon>
        <taxon>Candidatus Gottesmaniibacteriota</taxon>
    </lineage>
</organism>
<accession>A0A1F5Z955</accession>
<dbReference type="STRING" id="1798373.A2154_05220"/>
<feature type="transmembrane region" description="Helical" evidence="1">
    <location>
        <begin position="12"/>
        <end position="32"/>
    </location>
</feature>
<dbReference type="InterPro" id="IPR023158">
    <property type="entry name" value="YerB-like_sf"/>
</dbReference>
<dbReference type="SUPFAM" id="SSF159774">
    <property type="entry name" value="YerB-like"/>
    <property type="match status" value="1"/>
</dbReference>
<proteinExistence type="predicted"/>
<keyword evidence="1" id="KW-0472">Membrane</keyword>
<keyword evidence="1" id="KW-0812">Transmembrane</keyword>
<dbReference type="Pfam" id="PF11258">
    <property type="entry name" value="DUF3048"/>
    <property type="match status" value="1"/>
</dbReference>
<reference evidence="4 5" key="1">
    <citation type="journal article" date="2016" name="Nat. Commun.">
        <title>Thousands of microbial genomes shed light on interconnected biogeochemical processes in an aquifer system.</title>
        <authorList>
            <person name="Anantharaman K."/>
            <person name="Brown C.T."/>
            <person name="Hug L.A."/>
            <person name="Sharon I."/>
            <person name="Castelle C.J."/>
            <person name="Probst A.J."/>
            <person name="Thomas B.C."/>
            <person name="Singh A."/>
            <person name="Wilkins M.J."/>
            <person name="Karaoz U."/>
            <person name="Brodie E.L."/>
            <person name="Williams K.H."/>
            <person name="Hubbard S.S."/>
            <person name="Banfield J.F."/>
        </authorList>
    </citation>
    <scope>NUCLEOTIDE SEQUENCE [LARGE SCALE GENOMIC DNA]</scope>
</reference>
<feature type="domain" description="DUF3048" evidence="3">
    <location>
        <begin position="271"/>
        <end position="378"/>
    </location>
</feature>
<evidence type="ECO:0000259" key="2">
    <source>
        <dbReference type="Pfam" id="PF11258"/>
    </source>
</evidence>
<dbReference type="AlphaFoldDB" id="A0A1F5Z955"/>
<feature type="domain" description="DUF3048" evidence="2">
    <location>
        <begin position="79"/>
        <end position="228"/>
    </location>
</feature>
<dbReference type="Proteomes" id="UP000176854">
    <property type="component" value="Unassembled WGS sequence"/>
</dbReference>
<keyword evidence="1" id="KW-1133">Transmembrane helix</keyword>
<evidence type="ECO:0000259" key="3">
    <source>
        <dbReference type="Pfam" id="PF17479"/>
    </source>
</evidence>
<name>A0A1F5Z955_9BACT</name>
<dbReference type="InterPro" id="IPR021416">
    <property type="entry name" value="DUF3048_N"/>
</dbReference>
<comment type="caution">
    <text evidence="4">The sequence shown here is derived from an EMBL/GenBank/DDBJ whole genome shotgun (WGS) entry which is preliminary data.</text>
</comment>
<evidence type="ECO:0000256" key="1">
    <source>
        <dbReference type="SAM" id="Phobius"/>
    </source>
</evidence>